<keyword evidence="3" id="KW-1185">Reference proteome</keyword>
<dbReference type="Pfam" id="PF10442">
    <property type="entry name" value="FIST_C"/>
    <property type="match status" value="1"/>
</dbReference>
<proteinExistence type="predicted"/>
<gene>
    <name evidence="2" type="ORF">CLV39_1285</name>
</gene>
<name>A0A3M0B9R3_9AQUI</name>
<accession>A0A3M0B9R3</accession>
<dbReference type="InterPro" id="IPR019494">
    <property type="entry name" value="FIST_C"/>
</dbReference>
<comment type="caution">
    <text evidence="2">The sequence shown here is derived from an EMBL/GenBank/DDBJ whole genome shotgun (WGS) entry which is preliminary data.</text>
</comment>
<dbReference type="RefSeq" id="WP_121923398.1">
    <property type="nucleotide sequence ID" value="NZ_REFO01000013.1"/>
</dbReference>
<sequence length="380" mass="44055">MKARVFKSNKKTLLFALEELKENIKNSFKDYDFLLFAISPNYDYNYINHYIKKVFETDNYVAFHAIDAFCDNEIVEGVSVAVFKFENKGKIKIFYIEDIDNKDSLIKTAEYLNNNTDKLHIILAGLGNKKKTGTFIEELSEYLNYSPINNIIGGISSGYKKNNEVLTYQFIDNKIIKNGFVILSFENIEFAIDIALGFKPYGITYTIEKAEGYKLFSVDDGKSFVKIAKSFFRGIDNPKTEYLWYCPIYILDDKEGYVAKLRTIADLKEDYVEFYGPLKDRQRFKLSFATADDLLKADKTSALKVNEKINGLSEIIFNFSCIARQYVLEDKQTQEIETYTSILNSHLFGFFTFGEIGPDKYFKKLKFYNETSLILAMREK</sequence>
<reference evidence="2 3" key="1">
    <citation type="submission" date="2018-10" db="EMBL/GenBank/DDBJ databases">
        <title>Genomic Encyclopedia of Archaeal and Bacterial Type Strains, Phase II (KMG-II): from individual species to whole genera.</title>
        <authorList>
            <person name="Goeker M."/>
        </authorList>
    </citation>
    <scope>NUCLEOTIDE SEQUENCE [LARGE SCALE GENOMIC DNA]</scope>
    <source>
        <strain evidence="2 3">VM1</strain>
    </source>
</reference>
<protein>
    <submittedName>
        <fullName evidence="2">FIST-like protein</fullName>
    </submittedName>
</protein>
<evidence type="ECO:0000259" key="1">
    <source>
        <dbReference type="SMART" id="SM01204"/>
    </source>
</evidence>
<dbReference type="EMBL" id="REFO01000013">
    <property type="protein sequence ID" value="RMA93224.1"/>
    <property type="molecule type" value="Genomic_DNA"/>
</dbReference>
<dbReference type="Pfam" id="PF08495">
    <property type="entry name" value="FIST"/>
    <property type="match status" value="1"/>
</dbReference>
<evidence type="ECO:0000313" key="3">
    <source>
        <dbReference type="Proteomes" id="UP000280842"/>
    </source>
</evidence>
<organism evidence="2 3">
    <name type="scientific">Hydrogenothermus marinus</name>
    <dbReference type="NCBI Taxonomy" id="133270"/>
    <lineage>
        <taxon>Bacteria</taxon>
        <taxon>Pseudomonadati</taxon>
        <taxon>Aquificota</taxon>
        <taxon>Aquificia</taxon>
        <taxon>Aquificales</taxon>
        <taxon>Hydrogenothermaceae</taxon>
        <taxon>Hydrogenothermus</taxon>
    </lineage>
</organism>
<dbReference type="OrthoDB" id="11791at2"/>
<feature type="domain" description="FIST C-domain" evidence="1">
    <location>
        <begin position="217"/>
        <end position="359"/>
    </location>
</feature>
<dbReference type="SMART" id="SM01204">
    <property type="entry name" value="FIST_C"/>
    <property type="match status" value="1"/>
</dbReference>
<dbReference type="Proteomes" id="UP000280842">
    <property type="component" value="Unassembled WGS sequence"/>
</dbReference>
<evidence type="ECO:0000313" key="2">
    <source>
        <dbReference type="EMBL" id="RMA93224.1"/>
    </source>
</evidence>
<dbReference type="AlphaFoldDB" id="A0A3M0B9R3"/>
<dbReference type="InterPro" id="IPR013702">
    <property type="entry name" value="FIST_domain_N"/>
</dbReference>